<dbReference type="InterPro" id="IPR003894">
    <property type="entry name" value="TAFH_NHR1"/>
</dbReference>
<evidence type="ECO:0000313" key="9">
    <source>
        <dbReference type="Proteomes" id="UP000494106"/>
    </source>
</evidence>
<dbReference type="GO" id="GO:0006367">
    <property type="term" value="P:transcription initiation at RNA polymerase II promoter"/>
    <property type="evidence" value="ECO:0007669"/>
    <property type="project" value="TreeGrafter"/>
</dbReference>
<evidence type="ECO:0000256" key="4">
    <source>
        <dbReference type="ARBA" id="ARBA00023163"/>
    </source>
</evidence>
<keyword evidence="9" id="KW-1185">Reference proteome</keyword>
<protein>
    <recommendedName>
        <fullName evidence="7">TAFH domain-containing protein</fullName>
    </recommendedName>
</protein>
<reference evidence="8 9" key="1">
    <citation type="submission" date="2020-04" db="EMBL/GenBank/DDBJ databases">
        <authorList>
            <person name="Wallbank WR R."/>
            <person name="Pardo Diaz C."/>
            <person name="Kozak K."/>
            <person name="Martin S."/>
            <person name="Jiggins C."/>
            <person name="Moest M."/>
            <person name="Warren A I."/>
            <person name="Byers J.R.P. K."/>
            <person name="Montejo-Kovacevich G."/>
            <person name="Yen C E."/>
        </authorList>
    </citation>
    <scope>NUCLEOTIDE SEQUENCE [LARGE SCALE GENOMIC DNA]</scope>
</reference>
<evidence type="ECO:0000313" key="8">
    <source>
        <dbReference type="EMBL" id="CAB3258866.1"/>
    </source>
</evidence>
<dbReference type="SMART" id="SM00549">
    <property type="entry name" value="TAFH"/>
    <property type="match status" value="1"/>
</dbReference>
<gene>
    <name evidence="8" type="ORF">APLA_LOCUS16727</name>
</gene>
<evidence type="ECO:0000256" key="2">
    <source>
        <dbReference type="ARBA" id="ARBA00006178"/>
    </source>
</evidence>
<keyword evidence="5" id="KW-0539">Nucleus</keyword>
<dbReference type="GO" id="GO:0003677">
    <property type="term" value="F:DNA binding"/>
    <property type="evidence" value="ECO:0007669"/>
    <property type="project" value="TreeGrafter"/>
</dbReference>
<dbReference type="OrthoDB" id="21060at2759"/>
<feature type="region of interest" description="Disordered" evidence="6">
    <location>
        <begin position="826"/>
        <end position="863"/>
    </location>
</feature>
<organism evidence="8 9">
    <name type="scientific">Arctia plantaginis</name>
    <name type="common">Wood tiger moth</name>
    <name type="synonym">Phalaena plantaginis</name>
    <dbReference type="NCBI Taxonomy" id="874455"/>
    <lineage>
        <taxon>Eukaryota</taxon>
        <taxon>Metazoa</taxon>
        <taxon>Ecdysozoa</taxon>
        <taxon>Arthropoda</taxon>
        <taxon>Hexapoda</taxon>
        <taxon>Insecta</taxon>
        <taxon>Pterygota</taxon>
        <taxon>Neoptera</taxon>
        <taxon>Endopterygota</taxon>
        <taxon>Lepidoptera</taxon>
        <taxon>Glossata</taxon>
        <taxon>Ditrysia</taxon>
        <taxon>Noctuoidea</taxon>
        <taxon>Erebidae</taxon>
        <taxon>Arctiinae</taxon>
        <taxon>Arctia</taxon>
    </lineage>
</organism>
<dbReference type="AlphaFoldDB" id="A0A8S1BHS2"/>
<dbReference type="GO" id="GO:0046982">
    <property type="term" value="F:protein heterodimerization activity"/>
    <property type="evidence" value="ECO:0007669"/>
    <property type="project" value="InterPro"/>
</dbReference>
<comment type="caution">
    <text evidence="8">The sequence shown here is derived from an EMBL/GenBank/DDBJ whole genome shotgun (WGS) entry which is preliminary data.</text>
</comment>
<dbReference type="EMBL" id="CADEBC010000602">
    <property type="protein sequence ID" value="CAB3258866.1"/>
    <property type="molecule type" value="Genomic_DNA"/>
</dbReference>
<dbReference type="CDD" id="cd08045">
    <property type="entry name" value="HFD_TAF4"/>
    <property type="match status" value="1"/>
</dbReference>
<dbReference type="InterPro" id="IPR037249">
    <property type="entry name" value="TAFH/NHR1_dom_sf"/>
</dbReference>
<dbReference type="SUPFAM" id="SSF158553">
    <property type="entry name" value="TAFH domain-like"/>
    <property type="match status" value="1"/>
</dbReference>
<feature type="compositionally biased region" description="Low complexity" evidence="6">
    <location>
        <begin position="839"/>
        <end position="853"/>
    </location>
</feature>
<dbReference type="InterPro" id="IPR007900">
    <property type="entry name" value="TAF4_C"/>
</dbReference>
<dbReference type="InterPro" id="IPR009072">
    <property type="entry name" value="Histone-fold"/>
</dbReference>
<dbReference type="Pfam" id="PF07531">
    <property type="entry name" value="TAFH"/>
    <property type="match status" value="1"/>
</dbReference>
<dbReference type="Gene3D" id="1.10.20.10">
    <property type="entry name" value="Histone, subunit A"/>
    <property type="match status" value="1"/>
</dbReference>
<name>A0A8S1BHS2_ARCPL</name>
<dbReference type="PROSITE" id="PS51119">
    <property type="entry name" value="TAFH"/>
    <property type="match status" value="1"/>
</dbReference>
<evidence type="ECO:0000256" key="1">
    <source>
        <dbReference type="ARBA" id="ARBA00004123"/>
    </source>
</evidence>
<dbReference type="InterPro" id="IPR045144">
    <property type="entry name" value="TAF4"/>
</dbReference>
<dbReference type="Gene3D" id="1.20.120.1110">
    <property type="entry name" value="TAFH/NHR1 domain"/>
    <property type="match status" value="1"/>
</dbReference>
<keyword evidence="3" id="KW-0805">Transcription regulation</keyword>
<evidence type="ECO:0000256" key="3">
    <source>
        <dbReference type="ARBA" id="ARBA00023015"/>
    </source>
</evidence>
<evidence type="ECO:0000256" key="6">
    <source>
        <dbReference type="SAM" id="MobiDB-lite"/>
    </source>
</evidence>
<evidence type="ECO:0000259" key="7">
    <source>
        <dbReference type="PROSITE" id="PS51119"/>
    </source>
</evidence>
<dbReference type="PANTHER" id="PTHR15138:SF14">
    <property type="entry name" value="TRANSCRIPTION INITIATION FACTOR TFIID SUBUNIT 4"/>
    <property type="match status" value="1"/>
</dbReference>
<feature type="compositionally biased region" description="Basic and acidic residues" evidence="6">
    <location>
        <begin position="772"/>
        <end position="783"/>
    </location>
</feature>
<dbReference type="GO" id="GO:0016251">
    <property type="term" value="F:RNA polymerase II general transcription initiation factor activity"/>
    <property type="evidence" value="ECO:0007669"/>
    <property type="project" value="TreeGrafter"/>
</dbReference>
<feature type="domain" description="TAFH" evidence="7">
    <location>
        <begin position="400"/>
        <end position="496"/>
    </location>
</feature>
<sequence>MASAEFLEQALSTNVDENAVNAIVGSLENQLVTSVSSVSSQNNIVNVIPSQNCNITSNAGSIIGSQKYIVDQLSSSGLVNNIHSSLAPNCSVSYNNVHSTNLPFTSLSLTGGVHNSNEPLKVVYSHAQPLNNPNGLTFSAQSLSNGCIGQPSSQNQIYHAVTSGVLPQQGNKALTMQPPLVIKQGANTGQVGMQPGMVTVPMTVNSSMPASIPNVMTLNKPGGQNVVVTTQNLGSAQPAILPNVQILNMRPGTPAVAAQKSVATVSPRVVIGTPQVVGTRATAPITLQTLQSLQPGQQGHLLLKTENGQYQLLRVGPAPAASTLTAPQAQTIRLSSVPAHAGVATVSTSVAPLGPMQGQMPSGPVASPVAVSAPNIPTITPPMQTMPQMPVATPAQIKPSDNTKEKCRNFLANLLDLSSKEPPSVERNVRNLIQELIDAQVEPEEFCDRLERLLNASPQPCLIGFLKKSLPLLRQSLVTKELVIEGINPPAPHVAFTGIPSLAPPLIANQVQILLEDDDSNSSGATLTPLLPPVLPLTLASPLPNSITNAFVCATPSTASQKPTQPKPGNTIAVLQNIPLHAATKINVNKVSSGGAKAMTVNNKANFPRSNVSSGLSTVLTPGKSLLKEKEKKASFSQPFGDDKMAGDDDINDVAAMGGVNLAEETQRILGSTEMIGTQIRSCKDEYLVPLGLMQARIKSIVAKHNLDEPPPEVAGLLTHALQERLKSLIEKLAVIAQHRIDHIIKTDNRYEPTQDVKGQLKFLEELDRVDKKRREDSEREMLLRAAKSRSKNEDPEQAKLKAKAKEMQRAELEELRQREANLTALQAIGPRKKPRLEGPGAAGDSLSSSAGHSGTGYNGRSQMALRTRLKRINQRDMMFLLEQERDTAHSVLLYKSYLK</sequence>
<keyword evidence="4" id="KW-0804">Transcription</keyword>
<dbReference type="SUPFAM" id="SSF47113">
    <property type="entry name" value="Histone-fold"/>
    <property type="match status" value="1"/>
</dbReference>
<feature type="compositionally biased region" description="Basic and acidic residues" evidence="6">
    <location>
        <begin position="791"/>
        <end position="800"/>
    </location>
</feature>
<comment type="subcellular location">
    <subcellularLocation>
        <location evidence="1">Nucleus</location>
    </subcellularLocation>
</comment>
<feature type="region of interest" description="Disordered" evidence="6">
    <location>
        <begin position="772"/>
        <end position="800"/>
    </location>
</feature>
<dbReference type="Proteomes" id="UP000494106">
    <property type="component" value="Unassembled WGS sequence"/>
</dbReference>
<dbReference type="Pfam" id="PF05236">
    <property type="entry name" value="TAF4"/>
    <property type="match status" value="1"/>
</dbReference>
<dbReference type="PANTHER" id="PTHR15138">
    <property type="entry name" value="TRANSCRIPTION INITIATION FACTOR TFIID SUBUNIT 4"/>
    <property type="match status" value="1"/>
</dbReference>
<proteinExistence type="inferred from homology"/>
<comment type="similarity">
    <text evidence="2">Belongs to the TAF4 family.</text>
</comment>
<evidence type="ECO:0000256" key="5">
    <source>
        <dbReference type="ARBA" id="ARBA00023242"/>
    </source>
</evidence>
<dbReference type="GO" id="GO:0005669">
    <property type="term" value="C:transcription factor TFIID complex"/>
    <property type="evidence" value="ECO:0007669"/>
    <property type="project" value="InterPro"/>
</dbReference>
<accession>A0A8S1BHS2</accession>